<evidence type="ECO:0000259" key="1">
    <source>
        <dbReference type="Pfam" id="PF01425"/>
    </source>
</evidence>
<dbReference type="SUPFAM" id="SSF75304">
    <property type="entry name" value="Amidase signature (AS) enzymes"/>
    <property type="match status" value="1"/>
</dbReference>
<dbReference type="SUPFAM" id="SSF53474">
    <property type="entry name" value="alpha/beta-Hydrolases"/>
    <property type="match status" value="1"/>
</dbReference>
<protein>
    <recommendedName>
        <fullName evidence="1">Amidase domain-containing protein</fullName>
    </recommendedName>
</protein>
<sequence length="228" mass="25461">MNEMHTVKHGTRLPLIGTYDPHLDFLTASVIARRVRSGELCPVAYLEHLFSRIETVDPQIGAFLVVGMKPAFGTLPTDGVFPLAPSLDHVGVITRTVTDNAFVVIDGHERVYLDWFLRRKTANPWSFSDEDLDEYIRIFSQPGALRAGLAFYRSVNLSAEQNRVLVRDAKLAMPVLAVSADHGSIPDMAGPLRPFAADLRGETITRRGHFIPEEQPEALARLFSDFFM</sequence>
<dbReference type="Gene3D" id="3.40.50.1820">
    <property type="entry name" value="alpha/beta hydrolase"/>
    <property type="match status" value="1"/>
</dbReference>
<dbReference type="RefSeq" id="WP_182986726.1">
    <property type="nucleotide sequence ID" value="NZ_JABEQD010000008.1"/>
</dbReference>
<dbReference type="AlphaFoldDB" id="A0A7W4NX03"/>
<name>A0A7W4NX03_9PROT</name>
<dbReference type="InterPro" id="IPR029058">
    <property type="entry name" value="AB_hydrolase_fold"/>
</dbReference>
<keyword evidence="3" id="KW-1185">Reference proteome</keyword>
<dbReference type="Pfam" id="PF01425">
    <property type="entry name" value="Amidase"/>
    <property type="match status" value="1"/>
</dbReference>
<evidence type="ECO:0000313" key="2">
    <source>
        <dbReference type="EMBL" id="MBB2169212.1"/>
    </source>
</evidence>
<organism evidence="2 3">
    <name type="scientific">Gluconacetobacter aggeris</name>
    <dbReference type="NCBI Taxonomy" id="1286186"/>
    <lineage>
        <taxon>Bacteria</taxon>
        <taxon>Pseudomonadati</taxon>
        <taxon>Pseudomonadota</taxon>
        <taxon>Alphaproteobacteria</taxon>
        <taxon>Acetobacterales</taxon>
        <taxon>Acetobacteraceae</taxon>
        <taxon>Gluconacetobacter</taxon>
    </lineage>
</organism>
<evidence type="ECO:0000313" key="3">
    <source>
        <dbReference type="Proteomes" id="UP000559860"/>
    </source>
</evidence>
<dbReference type="Proteomes" id="UP000559860">
    <property type="component" value="Unassembled WGS sequence"/>
</dbReference>
<dbReference type="InterPro" id="IPR023631">
    <property type="entry name" value="Amidase_dom"/>
</dbReference>
<feature type="domain" description="Amidase" evidence="1">
    <location>
        <begin position="65"/>
        <end position="103"/>
    </location>
</feature>
<reference evidence="2 3" key="1">
    <citation type="submission" date="2020-04" db="EMBL/GenBank/DDBJ databases">
        <title>Description of novel Gluconacetobacter.</title>
        <authorList>
            <person name="Sombolestani A."/>
        </authorList>
    </citation>
    <scope>NUCLEOTIDE SEQUENCE [LARGE SCALE GENOMIC DNA]</scope>
    <source>
        <strain evidence="2 3">LMG 27801</strain>
    </source>
</reference>
<comment type="caution">
    <text evidence="2">The sequence shown here is derived from an EMBL/GenBank/DDBJ whole genome shotgun (WGS) entry which is preliminary data.</text>
</comment>
<accession>A0A7W4NX03</accession>
<proteinExistence type="predicted"/>
<dbReference type="InterPro" id="IPR036928">
    <property type="entry name" value="AS_sf"/>
</dbReference>
<gene>
    <name evidence="2" type="ORF">HLH36_12755</name>
</gene>
<dbReference type="EMBL" id="JABEQD010000008">
    <property type="protein sequence ID" value="MBB2169212.1"/>
    <property type="molecule type" value="Genomic_DNA"/>
</dbReference>